<proteinExistence type="predicted"/>
<feature type="signal peptide" evidence="2">
    <location>
        <begin position="1"/>
        <end position="19"/>
    </location>
</feature>
<reference evidence="3 4" key="1">
    <citation type="submission" date="2019-10" db="EMBL/GenBank/DDBJ databases">
        <title>Assembly and Annotation for the nematode Trichostrongylus colubriformis.</title>
        <authorList>
            <person name="Martin J."/>
        </authorList>
    </citation>
    <scope>NUCLEOTIDE SEQUENCE [LARGE SCALE GENOMIC DNA]</scope>
    <source>
        <strain evidence="3">G859</strain>
        <tissue evidence="3">Whole worm</tissue>
    </source>
</reference>
<evidence type="ECO:0000313" key="4">
    <source>
        <dbReference type="Proteomes" id="UP001331761"/>
    </source>
</evidence>
<dbReference type="Proteomes" id="UP001331761">
    <property type="component" value="Unassembled WGS sequence"/>
</dbReference>
<name>A0AAN8IK34_TRICO</name>
<feature type="chain" id="PRO_5043008914" evidence="2">
    <location>
        <begin position="20"/>
        <end position="178"/>
    </location>
</feature>
<comment type="caution">
    <text evidence="3">The sequence shown here is derived from an EMBL/GenBank/DDBJ whole genome shotgun (WGS) entry which is preliminary data.</text>
</comment>
<evidence type="ECO:0000256" key="2">
    <source>
        <dbReference type="SAM" id="SignalP"/>
    </source>
</evidence>
<sequence length="178" mass="19338">MAGILTIVFTYLFIGHALTREHAGQQTAHGDLEDPFAPHVGIRRPSRTTDQSNKMSKSRHQTGSQEEQVFSSSNGWGFQDTLTEWPSKEEESTSSEKPMKKTETTTPYYEEVDPNRNGLLKDIGSINVGFGVGVGIPGNDPVKVGARVGVGFGESGLAGQLPIGQDIFPRQIVSLYCV</sequence>
<keyword evidence="2" id="KW-0732">Signal</keyword>
<protein>
    <submittedName>
        <fullName evidence="3">Uncharacterized protein</fullName>
    </submittedName>
</protein>
<accession>A0AAN8IK34</accession>
<dbReference type="AlphaFoldDB" id="A0AAN8IK34"/>
<organism evidence="3 4">
    <name type="scientific">Trichostrongylus colubriformis</name>
    <name type="common">Black scour worm</name>
    <dbReference type="NCBI Taxonomy" id="6319"/>
    <lineage>
        <taxon>Eukaryota</taxon>
        <taxon>Metazoa</taxon>
        <taxon>Ecdysozoa</taxon>
        <taxon>Nematoda</taxon>
        <taxon>Chromadorea</taxon>
        <taxon>Rhabditida</taxon>
        <taxon>Rhabditina</taxon>
        <taxon>Rhabditomorpha</taxon>
        <taxon>Strongyloidea</taxon>
        <taxon>Trichostrongylidae</taxon>
        <taxon>Trichostrongylus</taxon>
    </lineage>
</organism>
<evidence type="ECO:0000313" key="3">
    <source>
        <dbReference type="EMBL" id="KAK5973473.1"/>
    </source>
</evidence>
<gene>
    <name evidence="3" type="ORF">GCK32_015152</name>
</gene>
<keyword evidence="4" id="KW-1185">Reference proteome</keyword>
<feature type="region of interest" description="Disordered" evidence="1">
    <location>
        <begin position="25"/>
        <end position="113"/>
    </location>
</feature>
<feature type="compositionally biased region" description="Polar residues" evidence="1">
    <location>
        <begin position="48"/>
        <end position="82"/>
    </location>
</feature>
<evidence type="ECO:0000256" key="1">
    <source>
        <dbReference type="SAM" id="MobiDB-lite"/>
    </source>
</evidence>
<dbReference type="EMBL" id="WIXE01015429">
    <property type="protein sequence ID" value="KAK5973473.1"/>
    <property type="molecule type" value="Genomic_DNA"/>
</dbReference>